<protein>
    <submittedName>
        <fullName evidence="4">AMP-binding protein</fullName>
    </submittedName>
</protein>
<dbReference type="InterPro" id="IPR042099">
    <property type="entry name" value="ANL_N_sf"/>
</dbReference>
<gene>
    <name evidence="4" type="ORF">GCM10017667_54080</name>
</gene>
<keyword evidence="2" id="KW-0436">Ligase</keyword>
<reference evidence="4" key="2">
    <citation type="submission" date="2020-09" db="EMBL/GenBank/DDBJ databases">
        <authorList>
            <person name="Sun Q."/>
            <person name="Ohkuma M."/>
        </authorList>
    </citation>
    <scope>NUCLEOTIDE SEQUENCE</scope>
    <source>
        <strain evidence="4">JCM 4122</strain>
    </source>
</reference>
<organism evidence="4 5">
    <name type="scientific">Streptomyces filamentosus</name>
    <name type="common">Streptomyces roseosporus</name>
    <dbReference type="NCBI Taxonomy" id="67294"/>
    <lineage>
        <taxon>Bacteria</taxon>
        <taxon>Bacillati</taxon>
        <taxon>Actinomycetota</taxon>
        <taxon>Actinomycetes</taxon>
        <taxon>Kitasatosporales</taxon>
        <taxon>Streptomycetaceae</taxon>
        <taxon>Streptomyces</taxon>
    </lineage>
</organism>
<evidence type="ECO:0000256" key="1">
    <source>
        <dbReference type="ARBA" id="ARBA00006432"/>
    </source>
</evidence>
<keyword evidence="5" id="KW-1185">Reference proteome</keyword>
<sequence length="517" mass="55019">MADRLLTRFLTHPGNRPAVVDLNGTVWTFDEVLGRALTLTQQLRATTDVTGRVVLLRTGPGPLFSVADLAVLLAGGVPAVLPDLPHDQLAALWPVVQPAVVLDTVGDGAPAAVAGHARTPVLTVDERSTRPGGTPAQWRTAAHRLAGRRLEQTATIVFTSGTTGVPRAVALTEAALVHGTDTWTAQWTGRPVRTLSYLPVSHIAQRIMGHTLMCLYGTTVIASTPARLEQDLCQHQADTLLGVPQVWARLAAACQQPGDSGQRLRQALAQVRTAVNGAAALDRTVADTLHQHTGLRICGAYGATETTVPAFHQDDATTPGLGRPVGVDHRIDDDGQLLLRGPHVAAGYVEQWPRLSAVTDADGWLHTGDLVRTVEDASGGLCLTGRIGSAFKTGAGEMLHPEPIEAHLLTHPAVDAACLLGPGLPRAVALVSAPTTADWLPDRVAALEGELFHGIETARREGELPYCDLEAVHVLPDRWPDLLLVTSTGKPRRDLITVHYSHLLPTLETTRATHALI</sequence>
<reference evidence="4" key="1">
    <citation type="journal article" date="2014" name="Int. J. Syst. Evol. Microbiol.">
        <title>Complete genome sequence of Corynebacterium casei LMG S-19264T (=DSM 44701T), isolated from a smear-ripened cheese.</title>
        <authorList>
            <consortium name="US DOE Joint Genome Institute (JGI-PGF)"/>
            <person name="Walter F."/>
            <person name="Albersmeier A."/>
            <person name="Kalinowski J."/>
            <person name="Ruckert C."/>
        </authorList>
    </citation>
    <scope>NUCLEOTIDE SEQUENCE</scope>
    <source>
        <strain evidence="4">JCM 4122</strain>
    </source>
</reference>
<dbReference type="SUPFAM" id="SSF56801">
    <property type="entry name" value="Acetyl-CoA synthetase-like"/>
    <property type="match status" value="1"/>
</dbReference>
<dbReference type="EMBL" id="BNBE01000002">
    <property type="protein sequence ID" value="GHG13411.1"/>
    <property type="molecule type" value="Genomic_DNA"/>
</dbReference>
<proteinExistence type="inferred from homology"/>
<dbReference type="GO" id="GO:0031956">
    <property type="term" value="F:medium-chain fatty acid-CoA ligase activity"/>
    <property type="evidence" value="ECO:0007669"/>
    <property type="project" value="TreeGrafter"/>
</dbReference>
<feature type="domain" description="AMP-dependent synthetase/ligase" evidence="3">
    <location>
        <begin position="12"/>
        <end position="348"/>
    </location>
</feature>
<dbReference type="Pfam" id="PF00501">
    <property type="entry name" value="AMP-binding"/>
    <property type="match status" value="1"/>
</dbReference>
<evidence type="ECO:0000259" key="3">
    <source>
        <dbReference type="Pfam" id="PF00501"/>
    </source>
</evidence>
<dbReference type="InterPro" id="IPR000873">
    <property type="entry name" value="AMP-dep_synth/lig_dom"/>
</dbReference>
<dbReference type="GO" id="GO:0006631">
    <property type="term" value="P:fatty acid metabolic process"/>
    <property type="evidence" value="ECO:0007669"/>
    <property type="project" value="TreeGrafter"/>
</dbReference>
<name>A0A919BTG4_STRFL</name>
<dbReference type="PANTHER" id="PTHR43201:SF5">
    <property type="entry name" value="MEDIUM-CHAIN ACYL-COA LIGASE ACSF2, MITOCHONDRIAL"/>
    <property type="match status" value="1"/>
</dbReference>
<dbReference type="PROSITE" id="PS00455">
    <property type="entry name" value="AMP_BINDING"/>
    <property type="match status" value="1"/>
</dbReference>
<evidence type="ECO:0000313" key="5">
    <source>
        <dbReference type="Proteomes" id="UP000632849"/>
    </source>
</evidence>
<dbReference type="AlphaFoldDB" id="A0A919BTG4"/>
<dbReference type="Gene3D" id="3.40.50.12780">
    <property type="entry name" value="N-terminal domain of ligase-like"/>
    <property type="match status" value="1"/>
</dbReference>
<dbReference type="Proteomes" id="UP000632849">
    <property type="component" value="Unassembled WGS sequence"/>
</dbReference>
<accession>A0A919BTG4</accession>
<comment type="caution">
    <text evidence="4">The sequence shown here is derived from an EMBL/GenBank/DDBJ whole genome shotgun (WGS) entry which is preliminary data.</text>
</comment>
<evidence type="ECO:0000256" key="2">
    <source>
        <dbReference type="ARBA" id="ARBA00022598"/>
    </source>
</evidence>
<dbReference type="InterPro" id="IPR020845">
    <property type="entry name" value="AMP-binding_CS"/>
</dbReference>
<dbReference type="RefSeq" id="WP_190043294.1">
    <property type="nucleotide sequence ID" value="NZ_BNBE01000002.1"/>
</dbReference>
<dbReference type="PANTHER" id="PTHR43201">
    <property type="entry name" value="ACYL-COA SYNTHETASE"/>
    <property type="match status" value="1"/>
</dbReference>
<comment type="similarity">
    <text evidence="1">Belongs to the ATP-dependent AMP-binding enzyme family.</text>
</comment>
<evidence type="ECO:0000313" key="4">
    <source>
        <dbReference type="EMBL" id="GHG13411.1"/>
    </source>
</evidence>